<dbReference type="RefSeq" id="XP_025571622.1">
    <property type="nucleotide sequence ID" value="XM_025714136.1"/>
</dbReference>
<dbReference type="VEuPathDB" id="FungiDB:BO80DRAFT_193778"/>
<gene>
    <name evidence="1" type="ORF">BO80DRAFT_193778</name>
</gene>
<dbReference type="Proteomes" id="UP000249402">
    <property type="component" value="Unassembled WGS sequence"/>
</dbReference>
<dbReference type="OrthoDB" id="4509931at2759"/>
<accession>A0A395GPL5</accession>
<name>A0A395GPL5_9EURO</name>
<evidence type="ECO:0000313" key="1">
    <source>
        <dbReference type="EMBL" id="RAK97294.1"/>
    </source>
</evidence>
<sequence>MIQHRLGVFNLSEKELRPQGTTRKEMVHGSVYKTANESWIPTTTRNRDDYPSLVVEIGVLESYERLKTDARIWLDASDKRTRIVLLVVLDLEKLEIRIERWERAMVQRRIVTRSVTARMGGPARCIQRIILTRVGPGNVTVTGAPLVLPLATIFDGDGIPPLSSDVDVDNELSFSAQMLEQMAIRYFAAF</sequence>
<evidence type="ECO:0000313" key="2">
    <source>
        <dbReference type="Proteomes" id="UP000249402"/>
    </source>
</evidence>
<protein>
    <submittedName>
        <fullName evidence="1">Uncharacterized protein</fullName>
    </submittedName>
</protein>
<organism evidence="1 2">
    <name type="scientific">Aspergillus ibericus CBS 121593</name>
    <dbReference type="NCBI Taxonomy" id="1448316"/>
    <lineage>
        <taxon>Eukaryota</taxon>
        <taxon>Fungi</taxon>
        <taxon>Dikarya</taxon>
        <taxon>Ascomycota</taxon>
        <taxon>Pezizomycotina</taxon>
        <taxon>Eurotiomycetes</taxon>
        <taxon>Eurotiomycetidae</taxon>
        <taxon>Eurotiales</taxon>
        <taxon>Aspergillaceae</taxon>
        <taxon>Aspergillus</taxon>
        <taxon>Aspergillus subgen. Circumdati</taxon>
    </lineage>
</organism>
<proteinExistence type="predicted"/>
<dbReference type="EMBL" id="KZ824464">
    <property type="protein sequence ID" value="RAK97294.1"/>
    <property type="molecule type" value="Genomic_DNA"/>
</dbReference>
<dbReference type="GeneID" id="37219001"/>
<reference evidence="1 2" key="1">
    <citation type="submission" date="2018-02" db="EMBL/GenBank/DDBJ databases">
        <title>The genomes of Aspergillus section Nigri reveals drivers in fungal speciation.</title>
        <authorList>
            <consortium name="DOE Joint Genome Institute"/>
            <person name="Vesth T.C."/>
            <person name="Nybo J."/>
            <person name="Theobald S."/>
            <person name="Brandl J."/>
            <person name="Frisvad J.C."/>
            <person name="Nielsen K.F."/>
            <person name="Lyhne E.K."/>
            <person name="Kogle M.E."/>
            <person name="Kuo A."/>
            <person name="Riley R."/>
            <person name="Clum A."/>
            <person name="Nolan M."/>
            <person name="Lipzen A."/>
            <person name="Salamov A."/>
            <person name="Henrissat B."/>
            <person name="Wiebenga A."/>
            <person name="De vries R.P."/>
            <person name="Grigoriev I.V."/>
            <person name="Mortensen U.H."/>
            <person name="Andersen M.R."/>
            <person name="Baker S.E."/>
        </authorList>
    </citation>
    <scope>NUCLEOTIDE SEQUENCE [LARGE SCALE GENOMIC DNA]</scope>
    <source>
        <strain evidence="1 2">CBS 121593</strain>
    </source>
</reference>
<dbReference type="AlphaFoldDB" id="A0A395GPL5"/>
<keyword evidence="2" id="KW-1185">Reference proteome</keyword>